<organism evidence="3 4">
    <name type="scientific">Lasiosphaeria ovina</name>
    <dbReference type="NCBI Taxonomy" id="92902"/>
    <lineage>
        <taxon>Eukaryota</taxon>
        <taxon>Fungi</taxon>
        <taxon>Dikarya</taxon>
        <taxon>Ascomycota</taxon>
        <taxon>Pezizomycotina</taxon>
        <taxon>Sordariomycetes</taxon>
        <taxon>Sordariomycetidae</taxon>
        <taxon>Sordariales</taxon>
        <taxon>Lasiosphaeriaceae</taxon>
        <taxon>Lasiosphaeria</taxon>
    </lineage>
</organism>
<evidence type="ECO:0000313" key="4">
    <source>
        <dbReference type="Proteomes" id="UP001287356"/>
    </source>
</evidence>
<dbReference type="InterPro" id="IPR035994">
    <property type="entry name" value="Nucleoside_phosphorylase_sf"/>
</dbReference>
<protein>
    <submittedName>
        <fullName evidence="3">Nucleoside phosphorylase domain-containing protein</fullName>
    </submittedName>
</protein>
<dbReference type="Gene3D" id="3.40.50.1580">
    <property type="entry name" value="Nucleoside phosphorylase domain"/>
    <property type="match status" value="1"/>
</dbReference>
<comment type="caution">
    <text evidence="3">The sequence shown here is derived from an EMBL/GenBank/DDBJ whole genome shotgun (WGS) entry which is preliminary data.</text>
</comment>
<dbReference type="SUPFAM" id="SSF53167">
    <property type="entry name" value="Purine and uridine phosphorylases"/>
    <property type="match status" value="1"/>
</dbReference>
<evidence type="ECO:0000313" key="3">
    <source>
        <dbReference type="EMBL" id="KAK3377133.1"/>
    </source>
</evidence>
<dbReference type="Proteomes" id="UP001287356">
    <property type="component" value="Unassembled WGS sequence"/>
</dbReference>
<keyword evidence="4" id="KW-1185">Reference proteome</keyword>
<accession>A0AAE0KI15</accession>
<reference evidence="3" key="1">
    <citation type="journal article" date="2023" name="Mol. Phylogenet. Evol.">
        <title>Genome-scale phylogeny and comparative genomics of the fungal order Sordariales.</title>
        <authorList>
            <person name="Hensen N."/>
            <person name="Bonometti L."/>
            <person name="Westerberg I."/>
            <person name="Brannstrom I.O."/>
            <person name="Guillou S."/>
            <person name="Cros-Aarteil S."/>
            <person name="Calhoun S."/>
            <person name="Haridas S."/>
            <person name="Kuo A."/>
            <person name="Mondo S."/>
            <person name="Pangilinan J."/>
            <person name="Riley R."/>
            <person name="LaButti K."/>
            <person name="Andreopoulos B."/>
            <person name="Lipzen A."/>
            <person name="Chen C."/>
            <person name="Yan M."/>
            <person name="Daum C."/>
            <person name="Ng V."/>
            <person name="Clum A."/>
            <person name="Steindorff A."/>
            <person name="Ohm R.A."/>
            <person name="Martin F."/>
            <person name="Silar P."/>
            <person name="Natvig D.O."/>
            <person name="Lalanne C."/>
            <person name="Gautier V."/>
            <person name="Ament-Velasquez S.L."/>
            <person name="Kruys A."/>
            <person name="Hutchinson M.I."/>
            <person name="Powell A.J."/>
            <person name="Barry K."/>
            <person name="Miller A.N."/>
            <person name="Grigoriev I.V."/>
            <person name="Debuchy R."/>
            <person name="Gladieux P."/>
            <person name="Hiltunen Thoren M."/>
            <person name="Johannesson H."/>
        </authorList>
    </citation>
    <scope>NUCLEOTIDE SEQUENCE</scope>
    <source>
        <strain evidence="3">CBS 958.72</strain>
    </source>
</reference>
<dbReference type="Pfam" id="PF01048">
    <property type="entry name" value="PNP_UDP_1"/>
    <property type="match status" value="1"/>
</dbReference>
<dbReference type="EMBL" id="JAULSN010000003">
    <property type="protein sequence ID" value="KAK3377133.1"/>
    <property type="molecule type" value="Genomic_DNA"/>
</dbReference>
<feature type="domain" description="Nucleoside phosphorylase" evidence="2">
    <location>
        <begin position="13"/>
        <end position="160"/>
    </location>
</feature>
<name>A0AAE0KI15_9PEZI</name>
<dbReference type="GO" id="GO:0009116">
    <property type="term" value="P:nucleoside metabolic process"/>
    <property type="evidence" value="ECO:0007669"/>
    <property type="project" value="InterPro"/>
</dbReference>
<dbReference type="GO" id="GO:0003824">
    <property type="term" value="F:catalytic activity"/>
    <property type="evidence" value="ECO:0007669"/>
    <property type="project" value="InterPro"/>
</dbReference>
<feature type="compositionally biased region" description="Basic and acidic residues" evidence="1">
    <location>
        <begin position="365"/>
        <end position="375"/>
    </location>
</feature>
<dbReference type="PANTHER" id="PTHR46082:SF6">
    <property type="entry name" value="AAA+ ATPASE DOMAIN-CONTAINING PROTEIN-RELATED"/>
    <property type="match status" value="1"/>
</dbReference>
<evidence type="ECO:0000259" key="2">
    <source>
        <dbReference type="Pfam" id="PF01048"/>
    </source>
</evidence>
<feature type="region of interest" description="Disordered" evidence="1">
    <location>
        <begin position="354"/>
        <end position="376"/>
    </location>
</feature>
<reference evidence="3" key="2">
    <citation type="submission" date="2023-06" db="EMBL/GenBank/DDBJ databases">
        <authorList>
            <consortium name="Lawrence Berkeley National Laboratory"/>
            <person name="Haridas S."/>
            <person name="Hensen N."/>
            <person name="Bonometti L."/>
            <person name="Westerberg I."/>
            <person name="Brannstrom I.O."/>
            <person name="Guillou S."/>
            <person name="Cros-Aarteil S."/>
            <person name="Calhoun S."/>
            <person name="Kuo A."/>
            <person name="Mondo S."/>
            <person name="Pangilinan J."/>
            <person name="Riley R."/>
            <person name="Labutti K."/>
            <person name="Andreopoulos B."/>
            <person name="Lipzen A."/>
            <person name="Chen C."/>
            <person name="Yanf M."/>
            <person name="Daum C."/>
            <person name="Ng V."/>
            <person name="Clum A."/>
            <person name="Steindorff A."/>
            <person name="Ohm R."/>
            <person name="Martin F."/>
            <person name="Silar P."/>
            <person name="Natvig D."/>
            <person name="Lalanne C."/>
            <person name="Gautier V."/>
            <person name="Ament-Velasquez S.L."/>
            <person name="Kruys A."/>
            <person name="Hutchinson M.I."/>
            <person name="Powell A.J."/>
            <person name="Barry K."/>
            <person name="Miller A.N."/>
            <person name="Grigoriev I.V."/>
            <person name="Debuchy R."/>
            <person name="Gladieux P."/>
            <person name="Thoren M.H."/>
            <person name="Johannesson H."/>
        </authorList>
    </citation>
    <scope>NUCLEOTIDE SEQUENCE</scope>
    <source>
        <strain evidence="3">CBS 958.72</strain>
    </source>
</reference>
<dbReference type="InterPro" id="IPR053137">
    <property type="entry name" value="NLR-like"/>
</dbReference>
<dbReference type="AlphaFoldDB" id="A0AAE0KI15"/>
<gene>
    <name evidence="3" type="ORF">B0T24DRAFT_574277</name>
</gene>
<proteinExistence type="predicted"/>
<dbReference type="PANTHER" id="PTHR46082">
    <property type="entry name" value="ATP/GTP-BINDING PROTEIN-RELATED"/>
    <property type="match status" value="1"/>
</dbReference>
<evidence type="ECO:0000256" key="1">
    <source>
        <dbReference type="SAM" id="MobiDB-lite"/>
    </source>
</evidence>
<sequence length="409" mass="44845">MGDIRPQSRDEFRVAILCALPPEAEAVLDLFDCFWDDDCDAYGKAANDPNDYRTGRIGQDHVVLCITGVGKARAATATSFLLSSYTRVQRAFVVGICGGVPRPNRHDAGAEILLGDVIISSAVVQFDLGRRYHGGYFEIRTSTQDRLGNADPSLAAQLRSLHTIHNKDRLEECAARFLSELQEKRPGQYDYPGTAQDRLYPSNYHHRHRGTEPCGCTDERPCAAATMVPCPDVGCEETMIVTPRQQPAQKRQLEGARKTLGTQAQAPAVHIGSIASGDTVMKSAEVRDQIAEAHGVIGFEMEAAGVWDLPQLACVVVKGVCDYADSHKNKTWQSFASAAAASVMKGMLRHRVRTDERPPLSTIDGETKRSSDFRGKTGKVSSLAYLPLHQQNPEHHASCKTWSTKTKLP</sequence>
<dbReference type="InterPro" id="IPR000845">
    <property type="entry name" value="Nucleoside_phosphorylase_d"/>
</dbReference>